<dbReference type="Proteomes" id="UP000179069">
    <property type="component" value="Unassembled WGS sequence"/>
</dbReference>
<protein>
    <recommendedName>
        <fullName evidence="4">ABC transporter permease</fullName>
    </recommendedName>
</protein>
<evidence type="ECO:0000313" key="2">
    <source>
        <dbReference type="EMBL" id="OGY17159.1"/>
    </source>
</evidence>
<feature type="transmembrane region" description="Helical" evidence="1">
    <location>
        <begin position="205"/>
        <end position="224"/>
    </location>
</feature>
<accession>A0A1G1VP38</accession>
<sequence>MKKYIRLYIIFIKYSFMQAMMYKADFMIWSLVTVGWIFLNLLFYQFLYLNVTEIAGWTKPQLLVLLGFYFVIDFFLWGVLWQNMRKIPEIINRGQLDLVLTKPVNTQFLLSFKGIGFDDIHGLLIGLVTIVYALSIGNIKPSVADILLSTAALGVALVYIYAAWFITVCAAFWFDRIENLHLLFPSLRQIWRVPQPFYKGILQKILTFVIPATLVTTVPAQFLLRKPSLPLFITLIIFAVVSLKLSTWVLKVALRHYSGASS</sequence>
<reference evidence="2 3" key="1">
    <citation type="journal article" date="2016" name="Nat. Commun.">
        <title>Thousands of microbial genomes shed light on interconnected biogeochemical processes in an aquifer system.</title>
        <authorList>
            <person name="Anantharaman K."/>
            <person name="Brown C.T."/>
            <person name="Hug L.A."/>
            <person name="Sharon I."/>
            <person name="Castelle C.J."/>
            <person name="Probst A.J."/>
            <person name="Thomas B.C."/>
            <person name="Singh A."/>
            <person name="Wilkins M.J."/>
            <person name="Karaoz U."/>
            <person name="Brodie E.L."/>
            <person name="Williams K.H."/>
            <person name="Hubbard S.S."/>
            <person name="Banfield J.F."/>
        </authorList>
    </citation>
    <scope>NUCLEOTIDE SEQUENCE [LARGE SCALE GENOMIC DNA]</scope>
</reference>
<feature type="transmembrane region" description="Helical" evidence="1">
    <location>
        <begin position="26"/>
        <end position="49"/>
    </location>
</feature>
<dbReference type="PANTHER" id="PTHR36833:SF2">
    <property type="entry name" value="SLR0610 PROTEIN"/>
    <property type="match status" value="1"/>
</dbReference>
<dbReference type="InterPro" id="IPR010390">
    <property type="entry name" value="ABC-2_transporter-like"/>
</dbReference>
<proteinExistence type="predicted"/>
<evidence type="ECO:0000256" key="1">
    <source>
        <dbReference type="SAM" id="Phobius"/>
    </source>
</evidence>
<feature type="transmembrane region" description="Helical" evidence="1">
    <location>
        <begin position="61"/>
        <end position="81"/>
    </location>
</feature>
<feature type="transmembrane region" description="Helical" evidence="1">
    <location>
        <begin position="230"/>
        <end position="250"/>
    </location>
</feature>
<dbReference type="Pfam" id="PF06182">
    <property type="entry name" value="ABC2_membrane_6"/>
    <property type="match status" value="1"/>
</dbReference>
<feature type="transmembrane region" description="Helical" evidence="1">
    <location>
        <begin position="151"/>
        <end position="174"/>
    </location>
</feature>
<organism evidence="2 3">
    <name type="scientific">Candidatus Chisholmbacteria bacterium RIFCSPHIGHO2_01_FULL_49_18</name>
    <dbReference type="NCBI Taxonomy" id="1797590"/>
    <lineage>
        <taxon>Bacteria</taxon>
        <taxon>Candidatus Chisholmiibacteriota</taxon>
    </lineage>
</organism>
<dbReference type="PANTHER" id="PTHR36833">
    <property type="entry name" value="SLR0610 PROTEIN-RELATED"/>
    <property type="match status" value="1"/>
</dbReference>
<keyword evidence="1" id="KW-0472">Membrane</keyword>
<comment type="caution">
    <text evidence="2">The sequence shown here is derived from an EMBL/GenBank/DDBJ whole genome shotgun (WGS) entry which is preliminary data.</text>
</comment>
<keyword evidence="1" id="KW-1133">Transmembrane helix</keyword>
<gene>
    <name evidence="2" type="ORF">A2785_04030</name>
</gene>
<evidence type="ECO:0008006" key="4">
    <source>
        <dbReference type="Google" id="ProtNLM"/>
    </source>
</evidence>
<evidence type="ECO:0000313" key="3">
    <source>
        <dbReference type="Proteomes" id="UP000179069"/>
    </source>
</evidence>
<dbReference type="EMBL" id="MHCI01000005">
    <property type="protein sequence ID" value="OGY17159.1"/>
    <property type="molecule type" value="Genomic_DNA"/>
</dbReference>
<name>A0A1G1VP38_9BACT</name>
<feature type="transmembrane region" description="Helical" evidence="1">
    <location>
        <begin position="120"/>
        <end position="139"/>
    </location>
</feature>
<dbReference type="AlphaFoldDB" id="A0A1G1VP38"/>
<keyword evidence="1" id="KW-0812">Transmembrane</keyword>